<dbReference type="InterPro" id="IPR029901">
    <property type="entry name" value="Spire"/>
</dbReference>
<evidence type="ECO:0000313" key="17">
    <source>
        <dbReference type="Proteomes" id="UP001642483"/>
    </source>
</evidence>
<sequence>MNLLDILLCFDLPLKEEQAWAVCHQCGKFLKEKFRTNKLHFYASLGVESIVFDDTGHVSVELKEGENNLEVLKSLGLTLFSALDYGLGPDEEQELSTSLEHLISFMTEETPPNDNVDEGFDDCKAQGTNMLDYVIQLCEEHLPSTANVDGHYQAVCRALVNEARELKVFLDKVASANESLKKDSLENKTDSEETSQYPSLNFVNWAHLWIQVLDDLRLGVTKLRKVEKRTVSIEYELTPYEILMEDIRRKKYTLKKVSSNDVLPALKKKNAHDIILDFIRSRPNLSPAHKRVLKPTPPRSKSLHEKLIEQIQERSVPLKPVSPAQSCMKCSKTFGDLSETGKGDEGISSSQSRRKLLKAPTIDELYIDDDVSEPDLMLDDSIAVDLYVTDSDANFNISSSEQFSRSSDPSSLRSSGTSGVSSLLEEESDAPMPVHRPLSIRFSDSIRRKRLLPLELPPSPVSTPVQSEEAPDSNTSTIGTFLSSFLPGSTGLRRSQSVAIRSTRGKEHSSISAEIRRQRLRAGGRKADESLPASMHTTSTSLNDPSTAPPFKRTFSERRSKQESWRHPVECLSLTIDEIMHIRQVLTRAQLERFQSSKSMYDVLKNEKICFHCRLKKFGLFSWPYTCQICRRKVCSKCIKKIRPPTEKYLHAPLFTLSPDLIRSESNSINMKEASNLFRPVSSKSTQNFREQDAGSTTSQMWSRGSKIDVCIECHVLISGVINSNRETALKYVSSKAG</sequence>
<keyword evidence="7" id="KW-0963">Cytoplasm</keyword>
<evidence type="ECO:0000256" key="14">
    <source>
        <dbReference type="SAM" id="MobiDB-lite"/>
    </source>
</evidence>
<evidence type="ECO:0000256" key="5">
    <source>
        <dbReference type="ARBA" id="ARBA00022448"/>
    </source>
</evidence>
<dbReference type="SMART" id="SM00750">
    <property type="entry name" value="KIND"/>
    <property type="match status" value="1"/>
</dbReference>
<evidence type="ECO:0000256" key="3">
    <source>
        <dbReference type="ARBA" id="ARBA00004413"/>
    </source>
</evidence>
<evidence type="ECO:0000256" key="8">
    <source>
        <dbReference type="ARBA" id="ARBA00022737"/>
    </source>
</evidence>
<feature type="region of interest" description="Disordered" evidence="14">
    <location>
        <begin position="455"/>
        <end position="476"/>
    </location>
</feature>
<keyword evidence="5" id="KW-0813">Transport</keyword>
<organism evidence="16 17">
    <name type="scientific">Clavelina lepadiformis</name>
    <name type="common">Light-bulb sea squirt</name>
    <name type="synonym">Ascidia lepadiformis</name>
    <dbReference type="NCBI Taxonomy" id="159417"/>
    <lineage>
        <taxon>Eukaryota</taxon>
        <taxon>Metazoa</taxon>
        <taxon>Chordata</taxon>
        <taxon>Tunicata</taxon>
        <taxon>Ascidiacea</taxon>
        <taxon>Aplousobranchia</taxon>
        <taxon>Clavelinidae</taxon>
        <taxon>Clavelina</taxon>
    </lineage>
</organism>
<keyword evidence="17" id="KW-1185">Reference proteome</keyword>
<dbReference type="EMBL" id="CAWYQH010000099">
    <property type="protein sequence ID" value="CAK8685249.1"/>
    <property type="molecule type" value="Genomic_DNA"/>
</dbReference>
<proteinExistence type="inferred from homology"/>
<reference evidence="16 17" key="1">
    <citation type="submission" date="2024-02" db="EMBL/GenBank/DDBJ databases">
        <authorList>
            <person name="Daric V."/>
            <person name="Darras S."/>
        </authorList>
    </citation>
    <scope>NUCLEOTIDE SEQUENCE [LARGE SCALE GENOMIC DNA]</scope>
</reference>
<feature type="compositionally biased region" description="Polar residues" evidence="14">
    <location>
        <begin position="462"/>
        <end position="476"/>
    </location>
</feature>
<dbReference type="Proteomes" id="UP001642483">
    <property type="component" value="Unassembled WGS sequence"/>
</dbReference>
<evidence type="ECO:0000256" key="9">
    <source>
        <dbReference type="ARBA" id="ARBA00022927"/>
    </source>
</evidence>
<evidence type="ECO:0000256" key="6">
    <source>
        <dbReference type="ARBA" id="ARBA00022475"/>
    </source>
</evidence>
<feature type="compositionally biased region" description="Polar residues" evidence="14">
    <location>
        <begin position="535"/>
        <end position="546"/>
    </location>
</feature>
<evidence type="ECO:0000256" key="1">
    <source>
        <dbReference type="ARBA" id="ARBA00004180"/>
    </source>
</evidence>
<evidence type="ECO:0000256" key="13">
    <source>
        <dbReference type="ARBA" id="ARBA00023329"/>
    </source>
</evidence>
<dbReference type="SUPFAM" id="SSF57903">
    <property type="entry name" value="FYVE/PHD zinc finger"/>
    <property type="match status" value="1"/>
</dbReference>
<feature type="region of interest" description="Disordered" evidence="14">
    <location>
        <begin position="518"/>
        <end position="550"/>
    </location>
</feature>
<evidence type="ECO:0000256" key="12">
    <source>
        <dbReference type="ARBA" id="ARBA00023212"/>
    </source>
</evidence>
<dbReference type="InterPro" id="IPR011011">
    <property type="entry name" value="Znf_FYVE_PHD"/>
</dbReference>
<dbReference type="PANTHER" id="PTHR21345">
    <property type="entry name" value="SPIRE"/>
    <property type="match status" value="1"/>
</dbReference>
<evidence type="ECO:0000256" key="11">
    <source>
        <dbReference type="ARBA" id="ARBA00023203"/>
    </source>
</evidence>
<comment type="caution">
    <text evidence="16">The sequence shown here is derived from an EMBL/GenBank/DDBJ whole genome shotgun (WGS) entry which is preliminary data.</text>
</comment>
<dbReference type="InterPro" id="IPR013083">
    <property type="entry name" value="Znf_RING/FYVE/PHD"/>
</dbReference>
<comment type="subcellular location">
    <subcellularLocation>
        <location evidence="3">Cell membrane</location>
        <topology evidence="3">Peripheral membrane protein</topology>
        <orientation evidence="3">Cytoplasmic side</orientation>
    </subcellularLocation>
    <subcellularLocation>
        <location evidence="2">Cytoplasm</location>
        <location evidence="2">Cytoskeleton</location>
    </subcellularLocation>
    <subcellularLocation>
        <location evidence="1">Cytoplasmic vesicle membrane</location>
        <topology evidence="1">Peripheral membrane protein</topology>
        <orientation evidence="1">Cytoplasmic side</orientation>
    </subcellularLocation>
</comment>
<dbReference type="Gene3D" id="1.10.510.10">
    <property type="entry name" value="Transferase(Phosphotransferase) domain 1"/>
    <property type="match status" value="1"/>
</dbReference>
<name>A0ABP0G3A2_CLALP</name>
<evidence type="ECO:0000313" key="16">
    <source>
        <dbReference type="EMBL" id="CAK8685249.1"/>
    </source>
</evidence>
<keyword evidence="8" id="KW-0677">Repeat</keyword>
<keyword evidence="10" id="KW-0472">Membrane</keyword>
<accession>A0ABP0G3A2</accession>
<keyword evidence="11" id="KW-0009">Actin-binding</keyword>
<dbReference type="Pfam" id="PF16474">
    <property type="entry name" value="KIND"/>
    <property type="match status" value="1"/>
</dbReference>
<evidence type="ECO:0000256" key="2">
    <source>
        <dbReference type="ARBA" id="ARBA00004245"/>
    </source>
</evidence>
<feature type="compositionally biased region" description="Low complexity" evidence="14">
    <location>
        <begin position="404"/>
        <end position="423"/>
    </location>
</feature>
<dbReference type="InterPro" id="IPR011019">
    <property type="entry name" value="KIND_dom"/>
</dbReference>
<comment type="similarity">
    <text evidence="4">Belongs to the spire family.</text>
</comment>
<protein>
    <recommendedName>
        <fullName evidence="15">KIND domain-containing protein</fullName>
    </recommendedName>
</protein>
<evidence type="ECO:0000256" key="10">
    <source>
        <dbReference type="ARBA" id="ARBA00023136"/>
    </source>
</evidence>
<feature type="region of interest" description="Disordered" evidence="14">
    <location>
        <begin position="399"/>
        <end position="432"/>
    </location>
</feature>
<dbReference type="PANTHER" id="PTHR21345:SF3">
    <property type="entry name" value="PROTEIN SPIRE"/>
    <property type="match status" value="1"/>
</dbReference>
<keyword evidence="12" id="KW-0206">Cytoskeleton</keyword>
<keyword evidence="9" id="KW-0653">Protein transport</keyword>
<gene>
    <name evidence="16" type="ORF">CVLEPA_LOCUS16389</name>
</gene>
<evidence type="ECO:0000256" key="7">
    <source>
        <dbReference type="ARBA" id="ARBA00022490"/>
    </source>
</evidence>
<dbReference type="Gene3D" id="3.30.40.10">
    <property type="entry name" value="Zinc/RING finger domain, C3HC4 (zinc finger)"/>
    <property type="match status" value="1"/>
</dbReference>
<evidence type="ECO:0000259" key="15">
    <source>
        <dbReference type="PROSITE" id="PS51377"/>
    </source>
</evidence>
<dbReference type="PROSITE" id="PS51377">
    <property type="entry name" value="KIND"/>
    <property type="match status" value="1"/>
</dbReference>
<keyword evidence="6" id="KW-1003">Cell membrane</keyword>
<feature type="domain" description="KIND" evidence="15">
    <location>
        <begin position="1"/>
        <end position="166"/>
    </location>
</feature>
<keyword evidence="13" id="KW-0968">Cytoplasmic vesicle</keyword>
<evidence type="ECO:0000256" key="4">
    <source>
        <dbReference type="ARBA" id="ARBA00010956"/>
    </source>
</evidence>